<dbReference type="InterPro" id="IPR007767">
    <property type="entry name" value="DUF684"/>
</dbReference>
<reference evidence="2" key="1">
    <citation type="submission" date="2011-07" db="EMBL/GenBank/DDBJ databases">
        <authorList>
            <consortium name="Caenorhabditis brenneri Sequencing and Analysis Consortium"/>
            <person name="Wilson R.K."/>
        </authorList>
    </citation>
    <scope>NUCLEOTIDE SEQUENCE [LARGE SCALE GENOMIC DNA]</scope>
    <source>
        <strain evidence="2">PB2801</strain>
    </source>
</reference>
<dbReference type="PANTHER" id="PTHR31464">
    <property type="entry name" value="PROTEIN CBG01266"/>
    <property type="match status" value="1"/>
</dbReference>
<dbReference type="Pfam" id="PF05075">
    <property type="entry name" value="DUF684"/>
    <property type="match status" value="1"/>
</dbReference>
<dbReference type="STRING" id="135651.G0P048"/>
<dbReference type="OrthoDB" id="5789346at2759"/>
<evidence type="ECO:0000313" key="1">
    <source>
        <dbReference type="EMBL" id="EGT41606.1"/>
    </source>
</evidence>
<gene>
    <name evidence="1" type="ORF">CAEBREN_05088</name>
</gene>
<name>G0P048_CAEBE</name>
<dbReference type="OMA" id="HISEVNF"/>
<dbReference type="AlphaFoldDB" id="G0P048"/>
<organism evidence="2">
    <name type="scientific">Caenorhabditis brenneri</name>
    <name type="common">Nematode worm</name>
    <dbReference type="NCBI Taxonomy" id="135651"/>
    <lineage>
        <taxon>Eukaryota</taxon>
        <taxon>Metazoa</taxon>
        <taxon>Ecdysozoa</taxon>
        <taxon>Nematoda</taxon>
        <taxon>Chromadorea</taxon>
        <taxon>Rhabditida</taxon>
        <taxon>Rhabditina</taxon>
        <taxon>Rhabditomorpha</taxon>
        <taxon>Rhabditoidea</taxon>
        <taxon>Rhabditidae</taxon>
        <taxon>Peloderinae</taxon>
        <taxon>Caenorhabditis</taxon>
    </lineage>
</organism>
<dbReference type="PANTHER" id="PTHR31464:SF3">
    <property type="entry name" value="AAA DOMAIN-CONTAINING PROTEIN-RELATED"/>
    <property type="match status" value="1"/>
</dbReference>
<dbReference type="eggNOG" id="ENOG502THNJ">
    <property type="taxonomic scope" value="Eukaryota"/>
</dbReference>
<accession>G0P048</accession>
<proteinExistence type="predicted"/>
<keyword evidence="2" id="KW-1185">Reference proteome</keyword>
<dbReference type="EMBL" id="GL379996">
    <property type="protein sequence ID" value="EGT41606.1"/>
    <property type="molecule type" value="Genomic_DNA"/>
</dbReference>
<evidence type="ECO:0000313" key="2">
    <source>
        <dbReference type="Proteomes" id="UP000008068"/>
    </source>
</evidence>
<dbReference type="InParanoid" id="G0P048"/>
<dbReference type="Proteomes" id="UP000008068">
    <property type="component" value="Unassembled WGS sequence"/>
</dbReference>
<sequence length="430" mass="48896">MTNGTPKLLEVAQVTIHPRAMSPEEIKDAAEKCDKSIDVIKALLDIGKAGIGFLKDKKTQELWTGRLEMVSGVGTILKGVLKFIPGPPNPMVEELQNLANAVEELEKKISNNFDEMKMHISEVNFFVKLMCPTVVLTRYMMDCMKDPGQRALQNFKKTYEKHSPIQLAYNLRSYLEQKSTNPLKMAMDAEKIKTVATFSKWEDIISRVLGQFLVLEAFGSGLLGIKGSFNWDRLYDSTHHIVDSMEKWKQEYKEDKSCNELYWEEMKSFLEPWLDKNAKLSNAEKADFIKNKLDNYLTADAFYVAVYDHYRGESHYWADIKAGGYQFINCFGPGGGNTFVYRSRFANDSSQNSFDTFRKNVQAFKDKNYQMPAALRNKGIANAGFIVLIGGLNEEIRHSNCPKGEAGPGWWTYTVDFGGPVHRRIFAGML</sequence>
<protein>
    <submittedName>
        <fullName evidence="1">Uncharacterized protein</fullName>
    </submittedName>
</protein>
<dbReference type="HOGENOM" id="CLU_040461_1_1_1"/>